<evidence type="ECO:0000313" key="1">
    <source>
        <dbReference type="EMBL" id="MDO7788247.1"/>
    </source>
</evidence>
<dbReference type="NCBIfam" id="TIGR02867">
    <property type="entry name" value="spore_II_P"/>
    <property type="match status" value="1"/>
</dbReference>
<protein>
    <submittedName>
        <fullName evidence="1">Stage II sporulation protein P</fullName>
    </submittedName>
</protein>
<dbReference type="InterPro" id="IPR010897">
    <property type="entry name" value="Spore_II_P"/>
</dbReference>
<sequence length="358" mass="39272">MLFVLIIGIIITVSLWYKVLDLKLIGDSGGVVRETVGLLVKTTIQDPRVLVLTSMPALARLDTPDEMENQGHAIILWVAGLARINTSPTGMLLDQIPLLAKAVAGGAPVISETPKIIEEEPVLQPELSSDILVAIYNTHTGEAYAISEGTERVAGKGGVVAVAAEIQQVLEKKFSIRVVRSEKVHDLQYATSYIESEKTARELVAKYPKMLAMLDIHRDAGKTREQSLVEINGNKVATILMVVGSDARRPFPNWKENYNFACQLADKLDELYPGLCIGVQVKEGRYNQFLHPGAVLVEMGTVENSLEEAKASGEMFAEALGEVLKEKLKAKEVTNLEEETLNHLELDYQVEENAGEVI</sequence>
<dbReference type="Proteomes" id="UP001172911">
    <property type="component" value="Unassembled WGS sequence"/>
</dbReference>
<comment type="caution">
    <text evidence="1">The sequence shown here is derived from an EMBL/GenBank/DDBJ whole genome shotgun (WGS) entry which is preliminary data.</text>
</comment>
<evidence type="ECO:0000313" key="2">
    <source>
        <dbReference type="Proteomes" id="UP001172911"/>
    </source>
</evidence>
<reference evidence="1" key="2">
    <citation type="submission" date="2023-03" db="EMBL/GenBank/DDBJ databases">
        <authorList>
            <person name="Zhang Z."/>
        </authorList>
    </citation>
    <scope>NUCLEOTIDE SEQUENCE</scope>
    <source>
        <strain evidence="1">DSA</strain>
    </source>
</reference>
<name>A0AAW7ZFU8_9FIRM</name>
<keyword evidence="2" id="KW-1185">Reference proteome</keyword>
<reference evidence="1" key="1">
    <citation type="journal article" date="2023" name="J. Hazard. Mater.">
        <title>Anaerobic biodegradation of pyrene and benzo[a]pyrene by a new sulfate-reducing Desulforamulus aquiferis strain DSA.</title>
        <authorList>
            <person name="Zhang Z."/>
            <person name="Sun J."/>
            <person name="Gong X."/>
            <person name="Wang C."/>
            <person name="Wang H."/>
        </authorList>
    </citation>
    <scope>NUCLEOTIDE SEQUENCE</scope>
    <source>
        <strain evidence="1">DSA</strain>
    </source>
</reference>
<dbReference type="Pfam" id="PF07454">
    <property type="entry name" value="SpoIIP"/>
    <property type="match status" value="1"/>
</dbReference>
<gene>
    <name evidence="1" type="ORF">P6N53_13530</name>
</gene>
<organism evidence="1 2">
    <name type="scientific">Desulforamulus aquiferis</name>
    <dbReference type="NCBI Taxonomy" id="1397668"/>
    <lineage>
        <taxon>Bacteria</taxon>
        <taxon>Bacillati</taxon>
        <taxon>Bacillota</taxon>
        <taxon>Clostridia</taxon>
        <taxon>Eubacteriales</taxon>
        <taxon>Peptococcaceae</taxon>
        <taxon>Desulforamulus</taxon>
    </lineage>
</organism>
<proteinExistence type="predicted"/>
<dbReference type="AlphaFoldDB" id="A0AAW7ZFU8"/>
<accession>A0AAW7ZFU8</accession>
<dbReference type="EMBL" id="JARPTC010000020">
    <property type="protein sequence ID" value="MDO7788247.1"/>
    <property type="molecule type" value="Genomic_DNA"/>
</dbReference>